<sequence length="152" mass="17308">MANHTLLSRYHAVRDWSREAVHQYLHWMGPLSWKGEATFLLSVSMALMAGYLTVFSFASHAVQDLVDACTVRLEVEFENAEMYALPKTLPRSLCECVTHSLLDKNGMVRLAMLNQHMLDPMALEPVTQQEEEACIKTLWLPHIELAKGQVRP</sequence>
<dbReference type="EMBL" id="JACMYG010000008">
    <property type="protein sequence ID" value="MBC2690304.1"/>
    <property type="molecule type" value="Genomic_DNA"/>
</dbReference>
<evidence type="ECO:0000313" key="3">
    <source>
        <dbReference type="Proteomes" id="UP000526003"/>
    </source>
</evidence>
<protein>
    <submittedName>
        <fullName evidence="2">Uncharacterized protein</fullName>
    </submittedName>
</protein>
<evidence type="ECO:0000313" key="2">
    <source>
        <dbReference type="EMBL" id="MBC2690304.1"/>
    </source>
</evidence>
<comment type="caution">
    <text evidence="2">The sequence shown here is derived from an EMBL/GenBank/DDBJ whole genome shotgun (WGS) entry which is preliminary data.</text>
</comment>
<keyword evidence="1" id="KW-0472">Membrane</keyword>
<keyword evidence="3" id="KW-1185">Reference proteome</keyword>
<dbReference type="RefSeq" id="WP_166591837.1">
    <property type="nucleotide sequence ID" value="NZ_CP090311.1"/>
</dbReference>
<reference evidence="2 3" key="1">
    <citation type="submission" date="2020-08" db="EMBL/GenBank/DDBJ databases">
        <title>Pseudomonas sp. nov.</title>
        <authorList>
            <person name="Gieschler S."/>
            <person name="Fiedler G."/>
            <person name="Brinks E."/>
            <person name="Boehnlein C."/>
            <person name="Franz C.M.A.P."/>
            <person name="Kabisch J."/>
        </authorList>
    </citation>
    <scope>NUCLEOTIDE SEQUENCE [LARGE SCALE GENOMIC DNA]</scope>
    <source>
        <strain evidence="2 3">MBT-1</strain>
    </source>
</reference>
<accession>A0A7X1GD69</accession>
<dbReference type="Proteomes" id="UP000526003">
    <property type="component" value="Unassembled WGS sequence"/>
</dbReference>
<proteinExistence type="predicted"/>
<name>A0A7X1GD69_9PSED</name>
<gene>
    <name evidence="2" type="ORF">H7995_10910</name>
</gene>
<organism evidence="2 3">
    <name type="scientific">Pseudomonas kielensis</name>
    <dbReference type="NCBI Taxonomy" id="2762577"/>
    <lineage>
        <taxon>Bacteria</taxon>
        <taxon>Pseudomonadati</taxon>
        <taxon>Pseudomonadota</taxon>
        <taxon>Gammaproteobacteria</taxon>
        <taxon>Pseudomonadales</taxon>
        <taxon>Pseudomonadaceae</taxon>
        <taxon>Pseudomonas</taxon>
    </lineage>
</organism>
<keyword evidence="1" id="KW-0812">Transmembrane</keyword>
<evidence type="ECO:0000256" key="1">
    <source>
        <dbReference type="SAM" id="Phobius"/>
    </source>
</evidence>
<dbReference type="AlphaFoldDB" id="A0A7X1GD69"/>
<feature type="transmembrane region" description="Helical" evidence="1">
    <location>
        <begin position="37"/>
        <end position="58"/>
    </location>
</feature>
<keyword evidence="1" id="KW-1133">Transmembrane helix</keyword>